<dbReference type="GO" id="GO:0005506">
    <property type="term" value="F:iron ion binding"/>
    <property type="evidence" value="ECO:0007669"/>
    <property type="project" value="InterPro"/>
</dbReference>
<dbReference type="InterPro" id="IPR001128">
    <property type="entry name" value="Cyt_P450"/>
</dbReference>
<gene>
    <name evidence="8" type="ORF">BN1080_02497</name>
</gene>
<dbReference type="GO" id="GO:0004497">
    <property type="term" value="F:monooxygenase activity"/>
    <property type="evidence" value="ECO:0007669"/>
    <property type="project" value="UniProtKB-KW"/>
</dbReference>
<sequence length="398" mass="45325">MDSSHSKNAGLFSHEFTRNPYPVYSKLRRMDPIHQVRFPDGQHGWLVTRYEDGAALLKDPRFIKDFSKLYGSSMDQMSVFTQNMLFSDPPDHKRLRGLAQKAFTPKMIAGMRGRIEEITEELLAEMANKDQVDLIDEFAFPLPIIVICEILGVPSEDRDKFRRWSNSLIEGTSGEAGVSVYEHMTQFVQYLGQWFATVREQPGEDLISKLIIAEEEGDRLTEKELYGLVSLLIIAGHETTVNLIGNTVLSLLANPEQQQLLKENPEMITQALEESLRFNGPVEFSTSRWANEDMEFQGKQFHRGDLVVVSLNAANHDPERFLGPEVFDIRREKSPHLAFGMGIHFCLGAPLARLEGEIAISKLLDRFPDLELAVEEKELDWRPGMIVRGVKEIPLRIQ</sequence>
<proteinExistence type="inferred from homology"/>
<keyword evidence="3 7" id="KW-0479">Metal-binding</keyword>
<dbReference type="Pfam" id="PF00067">
    <property type="entry name" value="p450"/>
    <property type="match status" value="1"/>
</dbReference>
<keyword evidence="6 7" id="KW-0503">Monooxygenase</keyword>
<reference evidence="8 9" key="1">
    <citation type="submission" date="2014-09" db="EMBL/GenBank/DDBJ databases">
        <authorList>
            <person name="Urmite Genomes Urmite Genomes"/>
        </authorList>
    </citation>
    <scope>NUCLEOTIDE SEQUENCE [LARGE SCALE GENOMIC DNA]</scope>
    <source>
        <strain evidence="8 9">ES2</strain>
    </source>
</reference>
<evidence type="ECO:0000256" key="4">
    <source>
        <dbReference type="ARBA" id="ARBA00023002"/>
    </source>
</evidence>
<dbReference type="FunFam" id="1.10.630.10:FF:000018">
    <property type="entry name" value="Cytochrome P450 monooxygenase"/>
    <property type="match status" value="1"/>
</dbReference>
<dbReference type="SUPFAM" id="SSF48264">
    <property type="entry name" value="Cytochrome P450"/>
    <property type="match status" value="1"/>
</dbReference>
<dbReference type="GO" id="GO:0016705">
    <property type="term" value="F:oxidoreductase activity, acting on paired donors, with incorporation or reduction of molecular oxygen"/>
    <property type="evidence" value="ECO:0007669"/>
    <property type="project" value="InterPro"/>
</dbReference>
<dbReference type="InterPro" id="IPR036396">
    <property type="entry name" value="Cyt_P450_sf"/>
</dbReference>
<evidence type="ECO:0000256" key="3">
    <source>
        <dbReference type="ARBA" id="ARBA00022723"/>
    </source>
</evidence>
<dbReference type="STRING" id="1499687.BN1080_02497"/>
<evidence type="ECO:0000256" key="5">
    <source>
        <dbReference type="ARBA" id="ARBA00023004"/>
    </source>
</evidence>
<protein>
    <submittedName>
        <fullName evidence="8">Cytochrome P450 107B1</fullName>
    </submittedName>
</protein>
<keyword evidence="5 7" id="KW-0408">Iron</keyword>
<keyword evidence="2 7" id="KW-0349">Heme</keyword>
<dbReference type="PANTHER" id="PTHR46696">
    <property type="entry name" value="P450, PUTATIVE (EUROFUNG)-RELATED"/>
    <property type="match status" value="1"/>
</dbReference>
<dbReference type="GO" id="GO:0020037">
    <property type="term" value="F:heme binding"/>
    <property type="evidence" value="ECO:0007669"/>
    <property type="project" value="InterPro"/>
</dbReference>
<accession>A0A098EMI8</accession>
<evidence type="ECO:0000256" key="7">
    <source>
        <dbReference type="RuleBase" id="RU000461"/>
    </source>
</evidence>
<comment type="similarity">
    <text evidence="1 7">Belongs to the cytochrome P450 family.</text>
</comment>
<evidence type="ECO:0000313" key="8">
    <source>
        <dbReference type="EMBL" id="CEG23519.1"/>
    </source>
</evidence>
<name>A0A098EMI8_9BACL</name>
<keyword evidence="4 7" id="KW-0560">Oxidoreductase</keyword>
<dbReference type="PANTHER" id="PTHR46696:SF1">
    <property type="entry name" value="CYTOCHROME P450 YJIB-RELATED"/>
    <property type="match status" value="1"/>
</dbReference>
<dbReference type="AlphaFoldDB" id="A0A098EMI8"/>
<evidence type="ECO:0000313" key="9">
    <source>
        <dbReference type="Proteomes" id="UP000043699"/>
    </source>
</evidence>
<dbReference type="EMBL" id="CCXS01000001">
    <property type="protein sequence ID" value="CEG23519.1"/>
    <property type="molecule type" value="Genomic_DNA"/>
</dbReference>
<dbReference type="InterPro" id="IPR002397">
    <property type="entry name" value="Cyt_P450_B"/>
</dbReference>
<dbReference type="RefSeq" id="WP_052652325.1">
    <property type="nucleotide sequence ID" value="NZ_CCXS01000001.1"/>
</dbReference>
<dbReference type="PROSITE" id="PS00086">
    <property type="entry name" value="CYTOCHROME_P450"/>
    <property type="match status" value="1"/>
</dbReference>
<keyword evidence="9" id="KW-1185">Reference proteome</keyword>
<evidence type="ECO:0000256" key="1">
    <source>
        <dbReference type="ARBA" id="ARBA00010617"/>
    </source>
</evidence>
<evidence type="ECO:0000256" key="6">
    <source>
        <dbReference type="ARBA" id="ARBA00023033"/>
    </source>
</evidence>
<evidence type="ECO:0000256" key="2">
    <source>
        <dbReference type="ARBA" id="ARBA00022617"/>
    </source>
</evidence>
<dbReference type="CDD" id="cd11029">
    <property type="entry name" value="CYP107-like"/>
    <property type="match status" value="1"/>
</dbReference>
<organism evidence="8 9">
    <name type="scientific">Planococcus massiliensis</name>
    <dbReference type="NCBI Taxonomy" id="1499687"/>
    <lineage>
        <taxon>Bacteria</taxon>
        <taxon>Bacillati</taxon>
        <taxon>Bacillota</taxon>
        <taxon>Bacilli</taxon>
        <taxon>Bacillales</taxon>
        <taxon>Caryophanaceae</taxon>
        <taxon>Planococcus</taxon>
    </lineage>
</organism>
<dbReference type="OrthoDB" id="9801155at2"/>
<dbReference type="Gene3D" id="1.10.630.10">
    <property type="entry name" value="Cytochrome P450"/>
    <property type="match status" value="1"/>
</dbReference>
<dbReference type="InterPro" id="IPR017972">
    <property type="entry name" value="Cyt_P450_CS"/>
</dbReference>
<dbReference type="Proteomes" id="UP000043699">
    <property type="component" value="Unassembled WGS sequence"/>
</dbReference>
<dbReference type="PRINTS" id="PR00359">
    <property type="entry name" value="BP450"/>
</dbReference>